<proteinExistence type="predicted"/>
<keyword evidence="3" id="KW-1185">Reference proteome</keyword>
<protein>
    <submittedName>
        <fullName evidence="2">Uncharacterized protein</fullName>
    </submittedName>
</protein>
<accession>A0A1S1NFZ9</accession>
<dbReference type="EMBL" id="MLQM01000034">
    <property type="protein sequence ID" value="OHV04629.1"/>
    <property type="molecule type" value="Genomic_DNA"/>
</dbReference>
<sequence>MIVNAPVTPLRGARHTPQPVAPVRRIRCPAGDRAVDEPFGTAALFGTADTVQVVAPRSVHHRRPETHQHERAFPSPTTRPIVE</sequence>
<evidence type="ECO:0000313" key="2">
    <source>
        <dbReference type="EMBL" id="OHV04629.1"/>
    </source>
</evidence>
<feature type="region of interest" description="Disordered" evidence="1">
    <location>
        <begin position="58"/>
        <end position="83"/>
    </location>
</feature>
<name>A0A1S1NFZ9_9MYCO</name>
<dbReference type="Proteomes" id="UP000179734">
    <property type="component" value="Unassembled WGS sequence"/>
</dbReference>
<reference evidence="2 3" key="1">
    <citation type="submission" date="2016-10" db="EMBL/GenBank/DDBJ databases">
        <title>Genome sequence of Mycobacterium talmonii.</title>
        <authorList>
            <person name="Greninger A.L."/>
            <person name="Elliott B."/>
            <person name="Vasireddy S."/>
            <person name="Vasireddy R."/>
        </authorList>
    </citation>
    <scope>NUCLEOTIDE SEQUENCE [LARGE SCALE GENOMIC DNA]</scope>
    <source>
        <strain evidence="3">NE-TNMC-100812</strain>
    </source>
</reference>
<evidence type="ECO:0000313" key="3">
    <source>
        <dbReference type="Proteomes" id="UP000179734"/>
    </source>
</evidence>
<gene>
    <name evidence="2" type="ORF">BKN37_08950</name>
</gene>
<comment type="caution">
    <text evidence="2">The sequence shown here is derived from an EMBL/GenBank/DDBJ whole genome shotgun (WGS) entry which is preliminary data.</text>
</comment>
<organism evidence="2 3">
    <name type="scientific">Mycobacterium talmoniae</name>
    <dbReference type="NCBI Taxonomy" id="1858794"/>
    <lineage>
        <taxon>Bacteria</taxon>
        <taxon>Bacillati</taxon>
        <taxon>Actinomycetota</taxon>
        <taxon>Actinomycetes</taxon>
        <taxon>Mycobacteriales</taxon>
        <taxon>Mycobacteriaceae</taxon>
        <taxon>Mycobacterium</taxon>
    </lineage>
</organism>
<evidence type="ECO:0000256" key="1">
    <source>
        <dbReference type="SAM" id="MobiDB-lite"/>
    </source>
</evidence>
<dbReference type="AlphaFoldDB" id="A0A1S1NFZ9"/>